<dbReference type="Pfam" id="PF02601">
    <property type="entry name" value="Exonuc_VII_L"/>
    <property type="match status" value="1"/>
</dbReference>
<evidence type="ECO:0000313" key="9">
    <source>
        <dbReference type="EMBL" id="MBP2023603.1"/>
    </source>
</evidence>
<comment type="catalytic activity">
    <reaction evidence="5 6">
        <text>Exonucleolytic cleavage in either 5'- to 3'- or 3'- to 5'-direction to yield nucleoside 5'-phosphates.</text>
        <dbReference type="EC" id="3.1.11.6"/>
    </reaction>
</comment>
<evidence type="ECO:0000259" key="8">
    <source>
        <dbReference type="Pfam" id="PF13742"/>
    </source>
</evidence>
<sequence length="403" mass="45298">MYAKILTVTAVNNYIKKIIDNDFILNNSNVKGELSNVKIHSSGHIYFSLKDGFSKINCVMFRSNAANLNFIPKEGMNVVVSGNISVYEKEGSYQLYCSSMQLEGEGELFIAFQKLKLTLENEGLFDVSRKKPLPLFPRRIGVITSPTGAAIRDIINVARRRNKKCDILIYPALVQGVAAIDDIVKGIDILNKTEEVDVIILARGGGSIEELWAFNEEKVARAIAKSKKPIVTGIGHDTDFTIADFVSDKRGATPSQAAEIVVGNYEEIKYKLNSYKHRLQGSIDKNLQRDYTELSIALRTIKLYSPYNYVVNQYNKLESLKNNLEFNMKISINNKNNKLTNIESTLKSYNPLSILNKGYSIIQDRDKKTISSLENLKDNSKVIVRLKDGDALFNINYAEEQNG</sequence>
<dbReference type="InterPro" id="IPR003753">
    <property type="entry name" value="Exonuc_VII_L"/>
</dbReference>
<dbReference type="InterPro" id="IPR020579">
    <property type="entry name" value="Exonuc_VII_lsu_C"/>
</dbReference>
<keyword evidence="3 5" id="KW-0378">Hydrolase</keyword>
<evidence type="ECO:0000256" key="4">
    <source>
        <dbReference type="ARBA" id="ARBA00022839"/>
    </source>
</evidence>
<evidence type="ECO:0000313" key="10">
    <source>
        <dbReference type="Proteomes" id="UP001519308"/>
    </source>
</evidence>
<dbReference type="Proteomes" id="UP001519308">
    <property type="component" value="Unassembled WGS sequence"/>
</dbReference>
<dbReference type="InterPro" id="IPR025824">
    <property type="entry name" value="OB-fold_nuc-bd_dom"/>
</dbReference>
<dbReference type="EC" id="3.1.11.6" evidence="5"/>
<proteinExistence type="inferred from homology"/>
<evidence type="ECO:0000256" key="3">
    <source>
        <dbReference type="ARBA" id="ARBA00022801"/>
    </source>
</evidence>
<reference evidence="9 10" key="1">
    <citation type="submission" date="2021-03" db="EMBL/GenBank/DDBJ databases">
        <title>Genomic Encyclopedia of Type Strains, Phase IV (KMG-IV): sequencing the most valuable type-strain genomes for metagenomic binning, comparative biology and taxonomic classification.</title>
        <authorList>
            <person name="Goeker M."/>
        </authorList>
    </citation>
    <scope>NUCLEOTIDE SEQUENCE [LARGE SCALE GENOMIC DNA]</scope>
    <source>
        <strain evidence="9 10">DSM 28650</strain>
    </source>
</reference>
<keyword evidence="4 5" id="KW-0269">Exonuclease</keyword>
<name>A0ABS4K744_9CLOT</name>
<dbReference type="HAMAP" id="MF_00378">
    <property type="entry name" value="Exonuc_7_L"/>
    <property type="match status" value="1"/>
</dbReference>
<protein>
    <recommendedName>
        <fullName evidence="5">Exodeoxyribonuclease 7 large subunit</fullName>
        <ecNumber evidence="5">3.1.11.6</ecNumber>
    </recommendedName>
    <alternativeName>
        <fullName evidence="5">Exodeoxyribonuclease VII large subunit</fullName>
        <shortName evidence="5">Exonuclease VII large subunit</shortName>
    </alternativeName>
</protein>
<evidence type="ECO:0000259" key="7">
    <source>
        <dbReference type="Pfam" id="PF02601"/>
    </source>
</evidence>
<comment type="function">
    <text evidence="5">Bidirectionally degrades single-stranded DNA into large acid-insoluble oligonucleotides, which are then degraded further into small acid-soluble oligonucleotides.</text>
</comment>
<organism evidence="9 10">
    <name type="scientific">Clostridium punense</name>
    <dbReference type="NCBI Taxonomy" id="1054297"/>
    <lineage>
        <taxon>Bacteria</taxon>
        <taxon>Bacillati</taxon>
        <taxon>Bacillota</taxon>
        <taxon>Clostridia</taxon>
        <taxon>Eubacteriales</taxon>
        <taxon>Clostridiaceae</taxon>
        <taxon>Clostridium</taxon>
    </lineage>
</organism>
<dbReference type="EMBL" id="JAGGLL010000033">
    <property type="protein sequence ID" value="MBP2023603.1"/>
    <property type="molecule type" value="Genomic_DNA"/>
</dbReference>
<evidence type="ECO:0000256" key="5">
    <source>
        <dbReference type="HAMAP-Rule" id="MF_00378"/>
    </source>
</evidence>
<evidence type="ECO:0000256" key="1">
    <source>
        <dbReference type="ARBA" id="ARBA00022490"/>
    </source>
</evidence>
<dbReference type="GO" id="GO:0008855">
    <property type="term" value="F:exodeoxyribonuclease VII activity"/>
    <property type="evidence" value="ECO:0007669"/>
    <property type="project" value="UniProtKB-EC"/>
</dbReference>
<feature type="domain" description="Exonuclease VII large subunit C-terminal" evidence="7">
    <location>
        <begin position="124"/>
        <end position="328"/>
    </location>
</feature>
<dbReference type="RefSeq" id="WP_209649849.1">
    <property type="nucleotide sequence ID" value="NZ_JAGGLL010000033.1"/>
</dbReference>
<dbReference type="NCBIfam" id="TIGR00237">
    <property type="entry name" value="xseA"/>
    <property type="match status" value="1"/>
</dbReference>
<evidence type="ECO:0000256" key="2">
    <source>
        <dbReference type="ARBA" id="ARBA00022722"/>
    </source>
</evidence>
<comment type="subcellular location">
    <subcellularLocation>
        <location evidence="5 6">Cytoplasm</location>
    </subcellularLocation>
</comment>
<dbReference type="PANTHER" id="PTHR30008">
    <property type="entry name" value="EXODEOXYRIBONUCLEASE 7 LARGE SUBUNIT"/>
    <property type="match status" value="1"/>
</dbReference>
<comment type="subunit">
    <text evidence="5">Heterooligomer composed of large and small subunits.</text>
</comment>
<comment type="similarity">
    <text evidence="5 6">Belongs to the XseA family.</text>
</comment>
<gene>
    <name evidence="5" type="primary">xseA</name>
    <name evidence="9" type="ORF">J2Z44_003442</name>
</gene>
<keyword evidence="10" id="KW-1185">Reference proteome</keyword>
<feature type="domain" description="OB-fold nucleic acid binding" evidence="8">
    <location>
        <begin position="6"/>
        <end position="101"/>
    </location>
</feature>
<accession>A0ABS4K744</accession>
<evidence type="ECO:0000256" key="6">
    <source>
        <dbReference type="RuleBase" id="RU004355"/>
    </source>
</evidence>
<keyword evidence="2 5" id="KW-0540">Nuclease</keyword>
<dbReference type="Pfam" id="PF13742">
    <property type="entry name" value="tRNA_anti_2"/>
    <property type="match status" value="1"/>
</dbReference>
<keyword evidence="1 5" id="KW-0963">Cytoplasm</keyword>
<comment type="caution">
    <text evidence="9">The sequence shown here is derived from an EMBL/GenBank/DDBJ whole genome shotgun (WGS) entry which is preliminary data.</text>
</comment>
<dbReference type="PANTHER" id="PTHR30008:SF0">
    <property type="entry name" value="EXODEOXYRIBONUCLEASE 7 LARGE SUBUNIT"/>
    <property type="match status" value="1"/>
</dbReference>
<dbReference type="CDD" id="cd04489">
    <property type="entry name" value="ExoVII_LU_OBF"/>
    <property type="match status" value="1"/>
</dbReference>